<name>A0AAD7RZY1_9TELE</name>
<sequence>MSQWSSPVVAIPKLGHVAPCLLCFDIKLSVTTTENTPDNNDDDDDDDDDEKKPRHGSSLLHGVSFH</sequence>
<organism evidence="2 3">
    <name type="scientific">Aldrovandia affinis</name>
    <dbReference type="NCBI Taxonomy" id="143900"/>
    <lineage>
        <taxon>Eukaryota</taxon>
        <taxon>Metazoa</taxon>
        <taxon>Chordata</taxon>
        <taxon>Craniata</taxon>
        <taxon>Vertebrata</taxon>
        <taxon>Euteleostomi</taxon>
        <taxon>Actinopterygii</taxon>
        <taxon>Neopterygii</taxon>
        <taxon>Teleostei</taxon>
        <taxon>Notacanthiformes</taxon>
        <taxon>Halosauridae</taxon>
        <taxon>Aldrovandia</taxon>
    </lineage>
</organism>
<comment type="caution">
    <text evidence="2">The sequence shown here is derived from an EMBL/GenBank/DDBJ whole genome shotgun (WGS) entry which is preliminary data.</text>
</comment>
<protein>
    <submittedName>
        <fullName evidence="2">Uncharacterized protein</fullName>
    </submittedName>
</protein>
<gene>
    <name evidence="2" type="ORF">AAFF_G00061370</name>
</gene>
<accession>A0AAD7RZY1</accession>
<feature type="region of interest" description="Disordered" evidence="1">
    <location>
        <begin position="32"/>
        <end position="66"/>
    </location>
</feature>
<feature type="compositionally biased region" description="Acidic residues" evidence="1">
    <location>
        <begin position="39"/>
        <end position="49"/>
    </location>
</feature>
<proteinExistence type="predicted"/>
<dbReference type="EMBL" id="JAINUG010000137">
    <property type="protein sequence ID" value="KAJ8393415.1"/>
    <property type="molecule type" value="Genomic_DNA"/>
</dbReference>
<keyword evidence="3" id="KW-1185">Reference proteome</keyword>
<reference evidence="2" key="1">
    <citation type="journal article" date="2023" name="Science">
        <title>Genome structures resolve the early diversification of teleost fishes.</title>
        <authorList>
            <person name="Parey E."/>
            <person name="Louis A."/>
            <person name="Montfort J."/>
            <person name="Bouchez O."/>
            <person name="Roques C."/>
            <person name="Iampietro C."/>
            <person name="Lluch J."/>
            <person name="Castinel A."/>
            <person name="Donnadieu C."/>
            <person name="Desvignes T."/>
            <person name="Floi Bucao C."/>
            <person name="Jouanno E."/>
            <person name="Wen M."/>
            <person name="Mejri S."/>
            <person name="Dirks R."/>
            <person name="Jansen H."/>
            <person name="Henkel C."/>
            <person name="Chen W.J."/>
            <person name="Zahm M."/>
            <person name="Cabau C."/>
            <person name="Klopp C."/>
            <person name="Thompson A.W."/>
            <person name="Robinson-Rechavi M."/>
            <person name="Braasch I."/>
            <person name="Lecointre G."/>
            <person name="Bobe J."/>
            <person name="Postlethwait J.H."/>
            <person name="Berthelot C."/>
            <person name="Roest Crollius H."/>
            <person name="Guiguen Y."/>
        </authorList>
    </citation>
    <scope>NUCLEOTIDE SEQUENCE</scope>
    <source>
        <strain evidence="2">NC1722</strain>
    </source>
</reference>
<evidence type="ECO:0000313" key="3">
    <source>
        <dbReference type="Proteomes" id="UP001221898"/>
    </source>
</evidence>
<evidence type="ECO:0000256" key="1">
    <source>
        <dbReference type="SAM" id="MobiDB-lite"/>
    </source>
</evidence>
<dbReference type="Proteomes" id="UP001221898">
    <property type="component" value="Unassembled WGS sequence"/>
</dbReference>
<evidence type="ECO:0000313" key="2">
    <source>
        <dbReference type="EMBL" id="KAJ8393415.1"/>
    </source>
</evidence>
<dbReference type="AlphaFoldDB" id="A0AAD7RZY1"/>